<accession>A0A285PJ25</accession>
<reference evidence="1 2" key="1">
    <citation type="submission" date="2017-09" db="EMBL/GenBank/DDBJ databases">
        <authorList>
            <person name="Ehlers B."/>
            <person name="Leendertz F.H."/>
        </authorList>
    </citation>
    <scope>NUCLEOTIDE SEQUENCE [LARGE SCALE GENOMIC DNA]</scope>
    <source>
        <strain evidence="1 2">DSM 18289</strain>
    </source>
</reference>
<keyword evidence="2" id="KW-1185">Reference proteome</keyword>
<evidence type="ECO:0000313" key="2">
    <source>
        <dbReference type="Proteomes" id="UP000219439"/>
    </source>
</evidence>
<dbReference type="Proteomes" id="UP000219439">
    <property type="component" value="Unassembled WGS sequence"/>
</dbReference>
<organism evidence="1 2">
    <name type="scientific">Cohaesibacter gelatinilyticus</name>
    <dbReference type="NCBI Taxonomy" id="372072"/>
    <lineage>
        <taxon>Bacteria</taxon>
        <taxon>Pseudomonadati</taxon>
        <taxon>Pseudomonadota</taxon>
        <taxon>Alphaproteobacteria</taxon>
        <taxon>Hyphomicrobiales</taxon>
        <taxon>Cohaesibacteraceae</taxon>
    </lineage>
</organism>
<gene>
    <name evidence="1" type="ORF">SAMN06265368_2967</name>
</gene>
<proteinExistence type="predicted"/>
<name>A0A285PJ25_9HYPH</name>
<evidence type="ECO:0000313" key="1">
    <source>
        <dbReference type="EMBL" id="SNZ19871.1"/>
    </source>
</evidence>
<dbReference type="AlphaFoldDB" id="A0A285PJ25"/>
<sequence length="80" mass="9720">MRTTQNGLAHYAQVTPQRLAVIHASLVESELSFTEELQPLIFCFFELEDRFFYIYLNRLNINTFDLEVNGLFRERKWYRR</sequence>
<dbReference type="EMBL" id="OBEL01000003">
    <property type="protein sequence ID" value="SNZ19871.1"/>
    <property type="molecule type" value="Genomic_DNA"/>
</dbReference>
<protein>
    <submittedName>
        <fullName evidence="1">Uncharacterized protein</fullName>
    </submittedName>
</protein>